<comment type="caution">
    <text evidence="1">The sequence shown here is derived from an EMBL/GenBank/DDBJ whole genome shotgun (WGS) entry which is preliminary data.</text>
</comment>
<keyword evidence="2" id="KW-1185">Reference proteome</keyword>
<protein>
    <submittedName>
        <fullName evidence="1">Tripartite motif-containing 16-like protein</fullName>
    </submittedName>
</protein>
<dbReference type="EMBL" id="QBIY01013311">
    <property type="protein sequence ID" value="RXN08399.1"/>
    <property type="molecule type" value="Genomic_DNA"/>
</dbReference>
<dbReference type="Proteomes" id="UP000290572">
    <property type="component" value="Unassembled WGS sequence"/>
</dbReference>
<dbReference type="AlphaFoldDB" id="A0A498LJ68"/>
<sequence>MEKSKQDRETELKEIQKASGRLREVEFRWPTSQCNDFPSLTTNPQFSFGEVIKSLASLTAHIKDIWRLEITRIFSADSQHVSGVFEYQLLFLWMNFTGTILHQGISLK</sequence>
<reference evidence="1 2" key="1">
    <citation type="submission" date="2018-03" db="EMBL/GenBank/DDBJ databases">
        <title>Draft genome sequence of Rohu Carp (Labeo rohita).</title>
        <authorList>
            <person name="Das P."/>
            <person name="Kushwaha B."/>
            <person name="Joshi C.G."/>
            <person name="Kumar D."/>
            <person name="Nagpure N.S."/>
            <person name="Sahoo L."/>
            <person name="Das S.P."/>
            <person name="Bit A."/>
            <person name="Patnaik S."/>
            <person name="Meher P.K."/>
            <person name="Jayasankar P."/>
            <person name="Koringa P.G."/>
            <person name="Patel N.V."/>
            <person name="Hinsu A.T."/>
            <person name="Kumar R."/>
            <person name="Pandey M."/>
            <person name="Agarwal S."/>
            <person name="Srivastava S."/>
            <person name="Singh M."/>
            <person name="Iquebal M.A."/>
            <person name="Jaiswal S."/>
            <person name="Angadi U.B."/>
            <person name="Kumar N."/>
            <person name="Raza M."/>
            <person name="Shah T.M."/>
            <person name="Rai A."/>
            <person name="Jena J.K."/>
        </authorList>
    </citation>
    <scope>NUCLEOTIDE SEQUENCE [LARGE SCALE GENOMIC DNA]</scope>
    <source>
        <strain evidence="1">DASCIFA01</strain>
        <tissue evidence="1">Testis</tissue>
    </source>
</reference>
<proteinExistence type="predicted"/>
<evidence type="ECO:0000313" key="1">
    <source>
        <dbReference type="EMBL" id="RXN08399.1"/>
    </source>
</evidence>
<name>A0A498LJ68_LABRO</name>
<accession>A0A498LJ68</accession>
<evidence type="ECO:0000313" key="2">
    <source>
        <dbReference type="Proteomes" id="UP000290572"/>
    </source>
</evidence>
<dbReference type="STRING" id="84645.A0A498LJ68"/>
<organism evidence="1 2">
    <name type="scientific">Labeo rohita</name>
    <name type="common">Indian major carp</name>
    <name type="synonym">Cyprinus rohita</name>
    <dbReference type="NCBI Taxonomy" id="84645"/>
    <lineage>
        <taxon>Eukaryota</taxon>
        <taxon>Metazoa</taxon>
        <taxon>Chordata</taxon>
        <taxon>Craniata</taxon>
        <taxon>Vertebrata</taxon>
        <taxon>Euteleostomi</taxon>
        <taxon>Actinopterygii</taxon>
        <taxon>Neopterygii</taxon>
        <taxon>Teleostei</taxon>
        <taxon>Ostariophysi</taxon>
        <taxon>Cypriniformes</taxon>
        <taxon>Cyprinidae</taxon>
        <taxon>Labeoninae</taxon>
        <taxon>Labeonini</taxon>
        <taxon>Labeo</taxon>
    </lineage>
</organism>
<gene>
    <name evidence="1" type="ORF">ROHU_031821</name>
</gene>